<evidence type="ECO:0000313" key="2">
    <source>
        <dbReference type="EMBL" id="RRQ47898.1"/>
    </source>
</evidence>
<comment type="caution">
    <text evidence="2">The sequence shown here is derived from an EMBL/GenBank/DDBJ whole genome shotgun (WGS) entry which is preliminary data.</text>
</comment>
<dbReference type="OrthoDB" id="9786534at2"/>
<keyword evidence="1" id="KW-0812">Transmembrane</keyword>
<gene>
    <name evidence="2" type="ORF">DZC72_16220</name>
</gene>
<organism evidence="2 3">
    <name type="scientific">Maribacter algicola</name>
    <dbReference type="NCBI Taxonomy" id="2498892"/>
    <lineage>
        <taxon>Bacteria</taxon>
        <taxon>Pseudomonadati</taxon>
        <taxon>Bacteroidota</taxon>
        <taxon>Flavobacteriia</taxon>
        <taxon>Flavobacteriales</taxon>
        <taxon>Flavobacteriaceae</taxon>
        <taxon>Maribacter</taxon>
    </lineage>
</organism>
<dbReference type="InterPro" id="IPR054213">
    <property type="entry name" value="DUF6920"/>
</dbReference>
<keyword evidence="3" id="KW-1185">Reference proteome</keyword>
<dbReference type="EMBL" id="QUSX01000003">
    <property type="protein sequence ID" value="RRQ47898.1"/>
    <property type="molecule type" value="Genomic_DNA"/>
</dbReference>
<feature type="transmembrane region" description="Helical" evidence="1">
    <location>
        <begin position="91"/>
        <end position="110"/>
    </location>
</feature>
<dbReference type="Proteomes" id="UP000286990">
    <property type="component" value="Unassembled WGS sequence"/>
</dbReference>
<dbReference type="RefSeq" id="WP_125223938.1">
    <property type="nucleotide sequence ID" value="NZ_QUSX01000003.1"/>
</dbReference>
<feature type="transmembrane region" description="Helical" evidence="1">
    <location>
        <begin position="41"/>
        <end position="60"/>
    </location>
</feature>
<sequence>MRIALILFIGIHGIIHLFGLLKAFGFSGFNAISSPISKTSGVIWLLTALLFATALVLLILQSNYWWICGFFGVIISQILIFNYWSDAKFGSIANLIILVSVLISFAGIRFQKKVAAEQKALFEDSRVSGEIITEASIKGLPTIVQKWLINSGILGKKPISNVHLVQELQLKLKPEQETWNQGIAEQYFTVNPPAFVWNINTEMNSVLSVVGRDKFVNGQGAMTIKLLSLITVANAKNSERVDQATLQRYLAEMVWFPTASLSNNITWEAVDGNSAKATMEVNGTKGDGIFHFDDEGDFLKFTANRYKDEKEQNPTLWTVSALKSEKINGIQIPVELQADWQLEDGKWTWLKLTIKEIDYNLNGFPIGEH</sequence>
<feature type="transmembrane region" description="Helical" evidence="1">
    <location>
        <begin position="65"/>
        <end position="85"/>
    </location>
</feature>
<evidence type="ECO:0000256" key="1">
    <source>
        <dbReference type="SAM" id="Phobius"/>
    </source>
</evidence>
<reference evidence="3" key="1">
    <citation type="submission" date="2018-12" db="EMBL/GenBank/DDBJ databases">
        <title>Maribacter lutimaris sp. nov., isolated from marine sediment.</title>
        <authorList>
            <person name="Kim K.K."/>
        </authorList>
    </citation>
    <scope>NUCLEOTIDE SEQUENCE [LARGE SCALE GENOMIC DNA]</scope>
    <source>
        <strain evidence="3">PoM-212</strain>
    </source>
</reference>
<keyword evidence="1" id="KW-1133">Transmembrane helix</keyword>
<protein>
    <submittedName>
        <fullName evidence="2">Uncharacterized protein</fullName>
    </submittedName>
</protein>
<proteinExistence type="predicted"/>
<accession>A0A3R8WDA9</accession>
<keyword evidence="1" id="KW-0472">Membrane</keyword>
<name>A0A3R8WDA9_9FLAO</name>
<dbReference type="AlphaFoldDB" id="A0A3R8WDA9"/>
<evidence type="ECO:0000313" key="3">
    <source>
        <dbReference type="Proteomes" id="UP000286990"/>
    </source>
</evidence>
<dbReference type="Pfam" id="PF21900">
    <property type="entry name" value="DUF6920"/>
    <property type="match status" value="1"/>
</dbReference>